<gene>
    <name evidence="1" type="ORF">IV417_15535</name>
</gene>
<accession>A0AAP2CSN2</accession>
<protein>
    <submittedName>
        <fullName evidence="1">Uncharacterized protein</fullName>
    </submittedName>
</protein>
<evidence type="ECO:0000313" key="2">
    <source>
        <dbReference type="Proteomes" id="UP001315686"/>
    </source>
</evidence>
<evidence type="ECO:0000313" key="1">
    <source>
        <dbReference type="EMBL" id="MBT0958801.1"/>
    </source>
</evidence>
<name>A0AAP2CSN2_9RHOB</name>
<proteinExistence type="predicted"/>
<dbReference type="Proteomes" id="UP001315686">
    <property type="component" value="Unassembled WGS sequence"/>
</dbReference>
<dbReference type="RefSeq" id="WP_327795021.1">
    <property type="nucleotide sequence ID" value="NZ_JADQAZ010000003.1"/>
</dbReference>
<reference evidence="1 2" key="1">
    <citation type="journal article" date="2021" name="Arch. Microbiol.">
        <title>Harenicola maris gen. nov., sp. nov. isolated from the Sea of Japan shallow sediments.</title>
        <authorList>
            <person name="Romanenko L.A."/>
            <person name="Kurilenko V.V."/>
            <person name="Chernysheva N.Y."/>
            <person name="Tekutyeva L.A."/>
            <person name="Velansky P.V."/>
            <person name="Svetashev V.I."/>
            <person name="Isaeva M.P."/>
        </authorList>
    </citation>
    <scope>NUCLEOTIDE SEQUENCE [LARGE SCALE GENOMIC DNA]</scope>
    <source>
        <strain evidence="1 2">KMM 3653</strain>
    </source>
</reference>
<dbReference type="AlphaFoldDB" id="A0AAP2CSN2"/>
<organism evidence="1 2">
    <name type="scientific">Harenicola maris</name>
    <dbReference type="NCBI Taxonomy" id="2841044"/>
    <lineage>
        <taxon>Bacteria</taxon>
        <taxon>Pseudomonadati</taxon>
        <taxon>Pseudomonadota</taxon>
        <taxon>Alphaproteobacteria</taxon>
        <taxon>Rhodobacterales</taxon>
        <taxon>Paracoccaceae</taxon>
        <taxon>Harenicola</taxon>
    </lineage>
</organism>
<comment type="caution">
    <text evidence="1">The sequence shown here is derived from an EMBL/GenBank/DDBJ whole genome shotgun (WGS) entry which is preliminary data.</text>
</comment>
<dbReference type="EMBL" id="JADQAZ010000003">
    <property type="protein sequence ID" value="MBT0958801.1"/>
    <property type="molecule type" value="Genomic_DNA"/>
</dbReference>
<keyword evidence="2" id="KW-1185">Reference proteome</keyword>
<sequence length="183" mass="19109">MRSIIFTSLLAGAVALPGGAQQFEGECFARDYSAAHLEANAMQTVAALSIRFTPADGGGFDGMAWVSAVMADTPETVRQGVAGQRIDQITLCEPLDRAWNGGPRDAWIKAGVMTCFAECDAGMFQITRSAPDSITIKTNGLVLGEDDGCGGTSMLADVGDSPTGYVTTSYRLDAAPLAACPEF</sequence>